<dbReference type="EMBL" id="CP011428">
    <property type="protein sequence ID" value="AKH07445.1"/>
    <property type="molecule type" value="Genomic_DNA"/>
</dbReference>
<proteinExistence type="predicted"/>
<organism evidence="1 2">
    <name type="scientific">Salmonella typhimurium</name>
    <dbReference type="NCBI Taxonomy" id="90371"/>
    <lineage>
        <taxon>Bacteria</taxon>
        <taxon>Pseudomonadati</taxon>
        <taxon>Pseudomonadota</taxon>
        <taxon>Gammaproteobacteria</taxon>
        <taxon>Enterobacterales</taxon>
        <taxon>Enterobacteriaceae</taxon>
        <taxon>Salmonella</taxon>
    </lineage>
</organism>
<dbReference type="RefSeq" id="WP_022631071.1">
    <property type="nucleotide sequence ID" value="NZ_CP011428.1"/>
</dbReference>
<protein>
    <submittedName>
        <fullName evidence="1">Uncharacterized protein</fullName>
    </submittedName>
</protein>
<evidence type="ECO:0000313" key="1">
    <source>
        <dbReference type="EMBL" id="AKH07445.1"/>
    </source>
</evidence>
<dbReference type="PATRIC" id="fig|59201.158.peg.1954"/>
<sequence length="174" mass="20116">MKKYEYMLMKEALRAGLAPCPVSVEAVVGNTIFRTLRNRVSVKMIHQPPKSTSMIYLPLPEAIKLMRSLKFAIWMQTQLNKAVQNTFVKKLMPELAARCAKCTRPALQFDLSLIQQATEAELYRLSPLHDVHTEASEMFRLMFQFNFAVRRTRVQVNRMMQAQEELTQHKGGNQ</sequence>
<dbReference type="Proteomes" id="UP000034636">
    <property type="component" value="Chromosome"/>
</dbReference>
<accession>A0A0F7DIQ6</accession>
<reference evidence="1 2" key="1">
    <citation type="journal article" date="2015" name="Genome Announc.">
        <title>Complete Genome Sequencing of a Multidrug-Resistant and Human-Invasive Salmonella enterica Serovar Typhimurium Strain of the Emerging Sequence Type 213 Genotype.</title>
        <authorList>
            <person name="Calva E."/>
            <person name="Silva C."/>
            <person name="Zaidi M.B."/>
            <person name="Sanchez-Flores A."/>
            <person name="Estrada K."/>
            <person name="Silva G.G."/>
            <person name="Soto-Jimenez L.M."/>
            <person name="Wiesner M."/>
            <person name="Fernandez-Mora M."/>
            <person name="Edwards R.A."/>
            <person name="Vinuesa P."/>
        </authorList>
    </citation>
    <scope>NUCLEOTIDE SEQUENCE [LARGE SCALE GENOMIC DNA]</scope>
    <source>
        <strain evidence="1 2">YU39</strain>
    </source>
</reference>
<gene>
    <name evidence="1" type="ORF">SE14_01926</name>
</gene>
<dbReference type="AlphaFoldDB" id="A0A0F7DIQ6"/>
<name>A0A0F7DIQ6_SALTM</name>
<evidence type="ECO:0000313" key="2">
    <source>
        <dbReference type="Proteomes" id="UP000034636"/>
    </source>
</evidence>